<dbReference type="Proteomes" id="UP000657574">
    <property type="component" value="Unassembled WGS sequence"/>
</dbReference>
<keyword evidence="2" id="KW-1185">Reference proteome</keyword>
<dbReference type="EMBL" id="BMQA01000034">
    <property type="protein sequence ID" value="GGJ47873.1"/>
    <property type="molecule type" value="Genomic_DNA"/>
</dbReference>
<comment type="caution">
    <text evidence="1">The sequence shown here is derived from an EMBL/GenBank/DDBJ whole genome shotgun (WGS) entry which is preliminary data.</text>
</comment>
<reference evidence="1" key="2">
    <citation type="submission" date="2020-09" db="EMBL/GenBank/DDBJ databases">
        <authorList>
            <person name="Sun Q."/>
            <person name="Ohkuma M."/>
        </authorList>
    </citation>
    <scope>NUCLEOTIDE SEQUENCE</scope>
    <source>
        <strain evidence="1">JCM 3086</strain>
    </source>
</reference>
<proteinExistence type="predicted"/>
<evidence type="ECO:0000313" key="2">
    <source>
        <dbReference type="Proteomes" id="UP000657574"/>
    </source>
</evidence>
<reference evidence="1" key="1">
    <citation type="journal article" date="2014" name="Int. J. Syst. Evol. Microbiol.">
        <title>Complete genome sequence of Corynebacterium casei LMG S-19264T (=DSM 44701T), isolated from a smear-ripened cheese.</title>
        <authorList>
            <consortium name="US DOE Joint Genome Institute (JGI-PGF)"/>
            <person name="Walter F."/>
            <person name="Albersmeier A."/>
            <person name="Kalinowski J."/>
            <person name="Ruckert C."/>
        </authorList>
    </citation>
    <scope>NUCLEOTIDE SEQUENCE</scope>
    <source>
        <strain evidence="1">JCM 3086</strain>
    </source>
</reference>
<dbReference type="AlphaFoldDB" id="A0A917L6I3"/>
<accession>A0A917L6I3</accession>
<evidence type="ECO:0000313" key="1">
    <source>
        <dbReference type="EMBL" id="GGJ47873.1"/>
    </source>
</evidence>
<protein>
    <submittedName>
        <fullName evidence="1">Uncharacterized protein</fullName>
    </submittedName>
</protein>
<organism evidence="1 2">
    <name type="scientific">Streptomyces brasiliensis</name>
    <dbReference type="NCBI Taxonomy" id="1954"/>
    <lineage>
        <taxon>Bacteria</taxon>
        <taxon>Bacillati</taxon>
        <taxon>Actinomycetota</taxon>
        <taxon>Actinomycetes</taxon>
        <taxon>Kitasatosporales</taxon>
        <taxon>Streptomycetaceae</taxon>
        <taxon>Streptomyces</taxon>
    </lineage>
</organism>
<name>A0A917L6I3_9ACTN</name>
<sequence length="79" mass="8964">MLRRPAAQRKFTTPDSDTYIGEWVAYLNQMHLIVGRFGAGDMQTVDLDHGHIEELRPGLRPWKWCTGSHLILAFGPASE</sequence>
<gene>
    <name evidence="1" type="ORF">GCM10010121_068840</name>
</gene>